<feature type="domain" description="Nephrocystin 3-like N-terminal" evidence="2">
    <location>
        <begin position="33"/>
        <end position="204"/>
    </location>
</feature>
<dbReference type="RefSeq" id="XP_056471853.1">
    <property type="nucleotide sequence ID" value="XM_056621047.1"/>
</dbReference>
<dbReference type="EMBL" id="JAPQKI010000009">
    <property type="protein sequence ID" value="KAJ5089871.1"/>
    <property type="molecule type" value="Genomic_DNA"/>
</dbReference>
<name>A0A9W9EXU9_9EURO</name>
<proteinExistence type="predicted"/>
<dbReference type="Pfam" id="PF24883">
    <property type="entry name" value="NPHP3_N"/>
    <property type="match status" value="1"/>
</dbReference>
<dbReference type="InterPro" id="IPR056884">
    <property type="entry name" value="NPHP3-like_N"/>
</dbReference>
<dbReference type="PANTHER" id="PTHR10039">
    <property type="entry name" value="AMELOGENIN"/>
    <property type="match status" value="1"/>
</dbReference>
<sequence>MVDEIRRDIHAWPLGAVSTNELYDIFVGKRIEGTCDWVLNQSWFHHWTGPDFPDGRAKILWINGPAGFGRSIICAGVIEDMSLKLEEDPVAYFFFSSDFEGRKDPFFAIRLWLSQLVPYPVVFELFRDRWSGRPEQKATRGDVLKLFREVVTAIPQYTFILDGLDECGWTGVSSSVASDKLVACFLEELRRAVSATSSQILIVSCDEPEIRSALSGQPDAENVSVNQYKIRPEDVQSNVEVFSPSVVDKKLIVQADGGSRGYCPFAGRAV</sequence>
<reference evidence="3" key="1">
    <citation type="submission" date="2022-11" db="EMBL/GenBank/DDBJ databases">
        <authorList>
            <person name="Petersen C."/>
        </authorList>
    </citation>
    <scope>NUCLEOTIDE SEQUENCE</scope>
    <source>
        <strain evidence="3">IBT 30761</strain>
    </source>
</reference>
<evidence type="ECO:0000313" key="4">
    <source>
        <dbReference type="Proteomes" id="UP001149074"/>
    </source>
</evidence>
<evidence type="ECO:0000256" key="1">
    <source>
        <dbReference type="ARBA" id="ARBA00022737"/>
    </source>
</evidence>
<gene>
    <name evidence="3" type="ORF">N7532_008555</name>
</gene>
<accession>A0A9W9EXU9</accession>
<organism evidence="3 4">
    <name type="scientific">Penicillium argentinense</name>
    <dbReference type="NCBI Taxonomy" id="1131581"/>
    <lineage>
        <taxon>Eukaryota</taxon>
        <taxon>Fungi</taxon>
        <taxon>Dikarya</taxon>
        <taxon>Ascomycota</taxon>
        <taxon>Pezizomycotina</taxon>
        <taxon>Eurotiomycetes</taxon>
        <taxon>Eurotiomycetidae</taxon>
        <taxon>Eurotiales</taxon>
        <taxon>Aspergillaceae</taxon>
        <taxon>Penicillium</taxon>
    </lineage>
</organism>
<dbReference type="Proteomes" id="UP001149074">
    <property type="component" value="Unassembled WGS sequence"/>
</dbReference>
<dbReference type="AlphaFoldDB" id="A0A9W9EXU9"/>
<protein>
    <recommendedName>
        <fullName evidence="2">Nephrocystin 3-like N-terminal domain-containing protein</fullName>
    </recommendedName>
</protein>
<dbReference type="GeneID" id="81360026"/>
<comment type="caution">
    <text evidence="3">The sequence shown here is derived from an EMBL/GenBank/DDBJ whole genome shotgun (WGS) entry which is preliminary data.</text>
</comment>
<reference evidence="3" key="2">
    <citation type="journal article" date="2023" name="IMA Fungus">
        <title>Comparative genomic study of the Penicillium genus elucidates a diverse pangenome and 15 lateral gene transfer events.</title>
        <authorList>
            <person name="Petersen C."/>
            <person name="Sorensen T."/>
            <person name="Nielsen M.R."/>
            <person name="Sondergaard T.E."/>
            <person name="Sorensen J.L."/>
            <person name="Fitzpatrick D.A."/>
            <person name="Frisvad J.C."/>
            <person name="Nielsen K.L."/>
        </authorList>
    </citation>
    <scope>NUCLEOTIDE SEQUENCE</scope>
    <source>
        <strain evidence="3">IBT 30761</strain>
    </source>
</reference>
<dbReference type="Gene3D" id="3.40.50.300">
    <property type="entry name" value="P-loop containing nucleotide triphosphate hydrolases"/>
    <property type="match status" value="1"/>
</dbReference>
<dbReference type="PANTHER" id="PTHR10039:SF14">
    <property type="entry name" value="NACHT DOMAIN-CONTAINING PROTEIN"/>
    <property type="match status" value="1"/>
</dbReference>
<keyword evidence="4" id="KW-1185">Reference proteome</keyword>
<dbReference type="OrthoDB" id="4345172at2759"/>
<evidence type="ECO:0000313" key="3">
    <source>
        <dbReference type="EMBL" id="KAJ5089871.1"/>
    </source>
</evidence>
<evidence type="ECO:0000259" key="2">
    <source>
        <dbReference type="Pfam" id="PF24883"/>
    </source>
</evidence>
<keyword evidence="1" id="KW-0677">Repeat</keyword>
<dbReference type="InterPro" id="IPR027417">
    <property type="entry name" value="P-loop_NTPase"/>
</dbReference>